<dbReference type="InterPro" id="IPR020904">
    <property type="entry name" value="Sc_DH/Rdtase_CS"/>
</dbReference>
<dbReference type="SUPFAM" id="SSF51735">
    <property type="entry name" value="NAD(P)-binding Rossmann-fold domains"/>
    <property type="match status" value="1"/>
</dbReference>
<comment type="similarity">
    <text evidence="1 3">Belongs to the short-chain dehydrogenases/reductases (SDR) family.</text>
</comment>
<dbReference type="Pfam" id="PF00106">
    <property type="entry name" value="adh_short"/>
    <property type="match status" value="1"/>
</dbReference>
<dbReference type="FunCoup" id="A0A6J2XW91">
    <property type="interactions" value="109"/>
</dbReference>
<dbReference type="KEGG" id="soy:115881622"/>
<keyword evidence="4" id="KW-1185">Reference proteome</keyword>
<keyword evidence="2" id="KW-0560">Oxidoreductase</keyword>
<evidence type="ECO:0000256" key="2">
    <source>
        <dbReference type="ARBA" id="ARBA00023002"/>
    </source>
</evidence>
<dbReference type="FunFam" id="3.40.50.720:FF:000149">
    <property type="entry name" value="15-hydroxyprostaglandin dehydrogenase [NAD(+)]"/>
    <property type="match status" value="1"/>
</dbReference>
<accession>A0A6J2XW91</accession>
<dbReference type="GO" id="GO:0016616">
    <property type="term" value="F:oxidoreductase activity, acting on the CH-OH group of donors, NAD or NADP as acceptor"/>
    <property type="evidence" value="ECO:0007669"/>
    <property type="project" value="TreeGrafter"/>
</dbReference>
<dbReference type="InParanoid" id="A0A6J2XW91"/>
<name>A0A6J2XW91_SITOR</name>
<dbReference type="OrthoDB" id="417891at2759"/>
<dbReference type="PROSITE" id="PS00061">
    <property type="entry name" value="ADH_SHORT"/>
    <property type="match status" value="1"/>
</dbReference>
<gene>
    <name evidence="5" type="primary">LOC115881622</name>
</gene>
<evidence type="ECO:0000313" key="4">
    <source>
        <dbReference type="Proteomes" id="UP000504635"/>
    </source>
</evidence>
<dbReference type="PANTHER" id="PTHR44229">
    <property type="entry name" value="15-HYDROXYPROSTAGLANDIN DEHYDROGENASE [NAD(+)]"/>
    <property type="match status" value="1"/>
</dbReference>
<dbReference type="InterPro" id="IPR002347">
    <property type="entry name" value="SDR_fam"/>
</dbReference>
<organism evidence="4 5">
    <name type="scientific">Sitophilus oryzae</name>
    <name type="common">Rice weevil</name>
    <name type="synonym">Curculio oryzae</name>
    <dbReference type="NCBI Taxonomy" id="7048"/>
    <lineage>
        <taxon>Eukaryota</taxon>
        <taxon>Metazoa</taxon>
        <taxon>Ecdysozoa</taxon>
        <taxon>Arthropoda</taxon>
        <taxon>Hexapoda</taxon>
        <taxon>Insecta</taxon>
        <taxon>Pterygota</taxon>
        <taxon>Neoptera</taxon>
        <taxon>Endopterygota</taxon>
        <taxon>Coleoptera</taxon>
        <taxon>Polyphaga</taxon>
        <taxon>Cucujiformia</taxon>
        <taxon>Curculionidae</taxon>
        <taxon>Dryophthorinae</taxon>
        <taxon>Sitophilus</taxon>
    </lineage>
</organism>
<evidence type="ECO:0000256" key="1">
    <source>
        <dbReference type="ARBA" id="ARBA00006484"/>
    </source>
</evidence>
<reference evidence="5" key="1">
    <citation type="submission" date="2025-08" db="UniProtKB">
        <authorList>
            <consortium name="RefSeq"/>
        </authorList>
    </citation>
    <scope>IDENTIFICATION</scope>
    <source>
        <tissue evidence="5">Gonads</tissue>
    </source>
</reference>
<dbReference type="PRINTS" id="PR00080">
    <property type="entry name" value="SDRFAMILY"/>
</dbReference>
<dbReference type="GeneID" id="115881622"/>
<dbReference type="Proteomes" id="UP000504635">
    <property type="component" value="Unplaced"/>
</dbReference>
<dbReference type="PANTHER" id="PTHR44229:SF8">
    <property type="entry name" value="ALCOHOL DEHYDROGENASE-RELATED"/>
    <property type="match status" value="1"/>
</dbReference>
<dbReference type="Gene3D" id="3.40.50.720">
    <property type="entry name" value="NAD(P)-binding Rossmann-like Domain"/>
    <property type="match status" value="1"/>
</dbReference>
<sequence length="266" mass="29079">MDNITGKVALITGGATGIGAAYVKELFKRGMKAATLLDIHDNGKDLADEMNSCYGDNKALFVKADVTNFEAFKGGFEANMKKFYQLDLVINNAGIMRDRTWERMIDINIKGTITGSLLGIQYMGKNHGGCGGTIVNTASIVGLQPFVGAPVYTGTKHFIIGFTRSMGTDFFYRLTGIRFLSVCPGLTKTQIVPDIEQSVLGGFPNLAKIFAREVNSVIPQSVERIAEGLNTMLNEGENGSIWVGENDEPIYEVVIPDRKTFKKERC</sequence>
<evidence type="ECO:0000256" key="3">
    <source>
        <dbReference type="RuleBase" id="RU000363"/>
    </source>
</evidence>
<evidence type="ECO:0000313" key="5">
    <source>
        <dbReference type="RefSeq" id="XP_030755035.1"/>
    </source>
</evidence>
<dbReference type="GO" id="GO:0005737">
    <property type="term" value="C:cytoplasm"/>
    <property type="evidence" value="ECO:0007669"/>
    <property type="project" value="TreeGrafter"/>
</dbReference>
<dbReference type="InterPro" id="IPR036291">
    <property type="entry name" value="NAD(P)-bd_dom_sf"/>
</dbReference>
<protein>
    <submittedName>
        <fullName evidence="5">15-hydroxyprostaglandin dehydrogenase [NAD(+)]-like</fullName>
    </submittedName>
</protein>
<proteinExistence type="inferred from homology"/>
<dbReference type="RefSeq" id="XP_030755035.1">
    <property type="nucleotide sequence ID" value="XM_030899175.1"/>
</dbReference>
<dbReference type="PRINTS" id="PR01167">
    <property type="entry name" value="INSADHFAMILY"/>
</dbReference>
<dbReference type="AlphaFoldDB" id="A0A6J2XW91"/>